<feature type="compositionally biased region" description="Basic and acidic residues" evidence="1">
    <location>
        <begin position="135"/>
        <end position="151"/>
    </location>
</feature>
<feature type="compositionally biased region" description="Polar residues" evidence="1">
    <location>
        <begin position="81"/>
        <end position="93"/>
    </location>
</feature>
<keyword evidence="4" id="KW-1185">Reference proteome</keyword>
<sequence length="702" mass="78311">MEGSEKWLSPSKSASSPKIGVNDENDSTRAKGYPNFHNQKKAASKHFMSTTVSAASKAAPPRRKILSERDENSVEPGFGTHKTSYPNKWQSPRNSRDNFPDQSSLKAYDPLKNYLSPRPKFLRFNPNRRREIFSRLEKEEVSDSSDSREVNSEEVEEDYSPSTLKGSLVKPQSEENNRICDSDDYYGDDEDEEEGGEEEIEERGWCFRGLIVKFLLILVACAVSTLYICSMNMGTPTQAQQAIWRVKDRLSTIRRQSFEVIGVKMWGSGGYVRVEAGDNCGEFEEGEFVEVDFNWDDQRSLDLEVIEDGVQNLGVAELEEDENGVFEGSLNVEGGVESDFENPGKAEDELVENEKQDDSEDKTDGVEIVDARNGESEVKIENLDELVKAEIDESLLREVDSSHLALNEDNTAKTKAAENEIEHSTVGLLADNSESAEKNDLEMGRKAPDQMHELKLLEKTEAAENEIEQSAGERTSESENVAEHQMQDLELADKSALTDVPINNSGHVVVEDEEAGRKMPAVIGFSMVSIILACLTIAIYNSKKKPRDYGNKSKDVLEKPNKSAGVEEKRKVEFIARPSVLHHPEEEEASRKLDHKQQTYVPTVELIGEFVVDQPSSRRIKKQETVSSGEGNVAYLRKHETLTQPALSEYSNMSATSYGSFTTQTQITKKEGGGQSGEHTAGLTPVRRSSRLRSRAAVVTSP</sequence>
<proteinExistence type="predicted"/>
<protein>
    <submittedName>
        <fullName evidence="3">Uncharacterized protein</fullName>
    </submittedName>
</protein>
<evidence type="ECO:0000313" key="3">
    <source>
        <dbReference type="EMBL" id="CAA0814681.1"/>
    </source>
</evidence>
<accession>A0A9N7MWM3</accession>
<evidence type="ECO:0000256" key="2">
    <source>
        <dbReference type="SAM" id="Phobius"/>
    </source>
</evidence>
<feature type="region of interest" description="Disordered" evidence="1">
    <location>
        <begin position="1"/>
        <end position="112"/>
    </location>
</feature>
<evidence type="ECO:0000313" key="4">
    <source>
        <dbReference type="Proteomes" id="UP001153555"/>
    </source>
</evidence>
<feature type="region of interest" description="Disordered" evidence="1">
    <location>
        <begin position="661"/>
        <end position="702"/>
    </location>
</feature>
<name>A0A9N7MWM3_STRHE</name>
<organism evidence="3 4">
    <name type="scientific">Striga hermonthica</name>
    <name type="common">Purple witchweed</name>
    <name type="synonym">Buchnera hermonthica</name>
    <dbReference type="NCBI Taxonomy" id="68872"/>
    <lineage>
        <taxon>Eukaryota</taxon>
        <taxon>Viridiplantae</taxon>
        <taxon>Streptophyta</taxon>
        <taxon>Embryophyta</taxon>
        <taxon>Tracheophyta</taxon>
        <taxon>Spermatophyta</taxon>
        <taxon>Magnoliopsida</taxon>
        <taxon>eudicotyledons</taxon>
        <taxon>Gunneridae</taxon>
        <taxon>Pentapetalae</taxon>
        <taxon>asterids</taxon>
        <taxon>lamiids</taxon>
        <taxon>Lamiales</taxon>
        <taxon>Orobanchaceae</taxon>
        <taxon>Buchnereae</taxon>
        <taxon>Striga</taxon>
    </lineage>
</organism>
<keyword evidence="2" id="KW-0812">Transmembrane</keyword>
<gene>
    <name evidence="3" type="ORF">SHERM_14952</name>
</gene>
<comment type="caution">
    <text evidence="3">The sequence shown here is derived from an EMBL/GenBank/DDBJ whole genome shotgun (WGS) entry which is preliminary data.</text>
</comment>
<feature type="compositionally biased region" description="Acidic residues" evidence="1">
    <location>
        <begin position="182"/>
        <end position="198"/>
    </location>
</feature>
<keyword evidence="2" id="KW-1133">Transmembrane helix</keyword>
<evidence type="ECO:0000256" key="1">
    <source>
        <dbReference type="SAM" id="MobiDB-lite"/>
    </source>
</evidence>
<dbReference type="PANTHER" id="PTHR34775">
    <property type="entry name" value="TRANSMEMBRANE PROTEIN"/>
    <property type="match status" value="1"/>
</dbReference>
<feature type="region of interest" description="Disordered" evidence="1">
    <location>
        <begin position="135"/>
        <end position="198"/>
    </location>
</feature>
<feature type="transmembrane region" description="Helical" evidence="2">
    <location>
        <begin position="521"/>
        <end position="540"/>
    </location>
</feature>
<keyword evidence="2" id="KW-0472">Membrane</keyword>
<dbReference type="PANTHER" id="PTHR34775:SF6">
    <property type="entry name" value="TRANSMEMBRANE PROTEIN"/>
    <property type="match status" value="1"/>
</dbReference>
<feature type="compositionally biased region" description="Basic and acidic residues" evidence="1">
    <location>
        <begin position="172"/>
        <end position="181"/>
    </location>
</feature>
<dbReference type="AlphaFoldDB" id="A0A9N7MWM3"/>
<dbReference type="OrthoDB" id="1938687at2759"/>
<reference evidence="3" key="1">
    <citation type="submission" date="2019-12" db="EMBL/GenBank/DDBJ databases">
        <authorList>
            <person name="Scholes J."/>
        </authorList>
    </citation>
    <scope>NUCLEOTIDE SEQUENCE</scope>
</reference>
<dbReference type="EMBL" id="CACSLK010012206">
    <property type="protein sequence ID" value="CAA0814681.1"/>
    <property type="molecule type" value="Genomic_DNA"/>
</dbReference>
<dbReference type="Proteomes" id="UP001153555">
    <property type="component" value="Unassembled WGS sequence"/>
</dbReference>